<dbReference type="Proteomes" id="UP001597187">
    <property type="component" value="Unassembled WGS sequence"/>
</dbReference>
<sequence length="133" mass="14239">MSSTTTRSNVELVETLYDAFADGDMERMMAGWATDIEWVAVAGGPYGGTYTGPQAVAEGVIQPLAEDWREFGLVEKAFLDAGDTVVVTGTVDATAADSGETIEASFAHVLTVEDGRVTRFVEYADSHLLRQAL</sequence>
<comment type="caution">
    <text evidence="2">The sequence shown here is derived from an EMBL/GenBank/DDBJ whole genome shotgun (WGS) entry which is preliminary data.</text>
</comment>
<gene>
    <name evidence="2" type="ORF">ACFSBT_20310</name>
</gene>
<accession>A0ABD6B0T4</accession>
<feature type="domain" description="SnoaL-like" evidence="1">
    <location>
        <begin position="13"/>
        <end position="119"/>
    </location>
</feature>
<dbReference type="Gene3D" id="3.10.450.50">
    <property type="match status" value="1"/>
</dbReference>
<dbReference type="PANTHER" id="PTHR41252">
    <property type="entry name" value="BLR2505 PROTEIN"/>
    <property type="match status" value="1"/>
</dbReference>
<evidence type="ECO:0000259" key="1">
    <source>
        <dbReference type="Pfam" id="PF12680"/>
    </source>
</evidence>
<reference evidence="2 3" key="1">
    <citation type="journal article" date="2019" name="Int. J. Syst. Evol. Microbiol.">
        <title>The Global Catalogue of Microorganisms (GCM) 10K type strain sequencing project: providing services to taxonomists for standard genome sequencing and annotation.</title>
        <authorList>
            <consortium name="The Broad Institute Genomics Platform"/>
            <consortium name="The Broad Institute Genome Sequencing Center for Infectious Disease"/>
            <person name="Wu L."/>
            <person name="Ma J."/>
        </authorList>
    </citation>
    <scope>NUCLEOTIDE SEQUENCE [LARGE SCALE GENOMIC DNA]</scope>
    <source>
        <strain evidence="2 3">CGMCC 1.12563</strain>
    </source>
</reference>
<name>A0ABD6B0T4_9EURY</name>
<proteinExistence type="predicted"/>
<dbReference type="PROSITE" id="PS00430">
    <property type="entry name" value="TONB_DEPENDENT_REC_1"/>
    <property type="match status" value="1"/>
</dbReference>
<evidence type="ECO:0000313" key="2">
    <source>
        <dbReference type="EMBL" id="MFD1515629.1"/>
    </source>
</evidence>
<dbReference type="InterPro" id="IPR010916">
    <property type="entry name" value="TonB_box_CS"/>
</dbReference>
<dbReference type="AlphaFoldDB" id="A0ABD6B0T4"/>
<evidence type="ECO:0000313" key="3">
    <source>
        <dbReference type="Proteomes" id="UP001597187"/>
    </source>
</evidence>
<keyword evidence="3" id="KW-1185">Reference proteome</keyword>
<organism evidence="2 3">
    <name type="scientific">Halomarina rubra</name>
    <dbReference type="NCBI Taxonomy" id="2071873"/>
    <lineage>
        <taxon>Archaea</taxon>
        <taxon>Methanobacteriati</taxon>
        <taxon>Methanobacteriota</taxon>
        <taxon>Stenosarchaea group</taxon>
        <taxon>Halobacteria</taxon>
        <taxon>Halobacteriales</taxon>
        <taxon>Natronomonadaceae</taxon>
        <taxon>Halomarina</taxon>
    </lineage>
</organism>
<dbReference type="InterPro" id="IPR032710">
    <property type="entry name" value="NTF2-like_dom_sf"/>
</dbReference>
<dbReference type="InterPro" id="IPR037401">
    <property type="entry name" value="SnoaL-like"/>
</dbReference>
<dbReference type="Pfam" id="PF12680">
    <property type="entry name" value="SnoaL_2"/>
    <property type="match status" value="1"/>
</dbReference>
<protein>
    <submittedName>
        <fullName evidence="2">Nuclear transport factor 2 family protein</fullName>
    </submittedName>
</protein>
<dbReference type="EMBL" id="JBHUDC010000008">
    <property type="protein sequence ID" value="MFD1515629.1"/>
    <property type="molecule type" value="Genomic_DNA"/>
</dbReference>
<dbReference type="PANTHER" id="PTHR41252:SF1">
    <property type="entry name" value="BLR2505 PROTEIN"/>
    <property type="match status" value="1"/>
</dbReference>
<dbReference type="SUPFAM" id="SSF54427">
    <property type="entry name" value="NTF2-like"/>
    <property type="match status" value="1"/>
</dbReference>
<dbReference type="RefSeq" id="WP_250875538.1">
    <property type="nucleotide sequence ID" value="NZ_JALXFV010000008.1"/>
</dbReference>